<dbReference type="PANTHER" id="PTHR18964">
    <property type="entry name" value="ROK (REPRESSOR, ORF, KINASE) FAMILY"/>
    <property type="match status" value="1"/>
</dbReference>
<dbReference type="STRING" id="1884432.SAMN05518683_1384"/>
<dbReference type="EMBL" id="FOXD01000038">
    <property type="protein sequence ID" value="SFQ40725.1"/>
    <property type="molecule type" value="Genomic_DNA"/>
</dbReference>
<keyword evidence="3" id="KW-1185">Reference proteome</keyword>
<dbReference type="AlphaFoldDB" id="A0A1I5Y941"/>
<keyword evidence="2" id="KW-0808">Transferase</keyword>
<dbReference type="Proteomes" id="UP000198892">
    <property type="component" value="Unassembled WGS sequence"/>
</dbReference>
<dbReference type="RefSeq" id="WP_093339796.1">
    <property type="nucleotide sequence ID" value="NZ_FOXD01000038.1"/>
</dbReference>
<dbReference type="PANTHER" id="PTHR18964:SF165">
    <property type="entry name" value="BETA-GLUCOSIDE KINASE"/>
    <property type="match status" value="1"/>
</dbReference>
<reference evidence="3" key="1">
    <citation type="submission" date="2016-10" db="EMBL/GenBank/DDBJ databases">
        <authorList>
            <person name="Varghese N."/>
            <person name="Submissions S."/>
        </authorList>
    </citation>
    <scope>NUCLEOTIDE SEQUENCE [LARGE SCALE GENOMIC DNA]</scope>
    <source>
        <strain evidence="3">S7</strain>
    </source>
</reference>
<dbReference type="SUPFAM" id="SSF53067">
    <property type="entry name" value="Actin-like ATPase domain"/>
    <property type="match status" value="1"/>
</dbReference>
<dbReference type="InterPro" id="IPR000600">
    <property type="entry name" value="ROK"/>
</dbReference>
<name>A0A1I5Y941_9BACI</name>
<dbReference type="OrthoDB" id="9795247at2"/>
<organism evidence="2 3">
    <name type="scientific">Salibacterium halotolerans</name>
    <dbReference type="NCBI Taxonomy" id="1884432"/>
    <lineage>
        <taxon>Bacteria</taxon>
        <taxon>Bacillati</taxon>
        <taxon>Bacillota</taxon>
        <taxon>Bacilli</taxon>
        <taxon>Bacillales</taxon>
        <taxon>Bacillaceae</taxon>
    </lineage>
</organism>
<evidence type="ECO:0000256" key="1">
    <source>
        <dbReference type="ARBA" id="ARBA00006479"/>
    </source>
</evidence>
<evidence type="ECO:0000313" key="3">
    <source>
        <dbReference type="Proteomes" id="UP000198892"/>
    </source>
</evidence>
<dbReference type="GO" id="GO:0016301">
    <property type="term" value="F:kinase activity"/>
    <property type="evidence" value="ECO:0007669"/>
    <property type="project" value="UniProtKB-KW"/>
</dbReference>
<evidence type="ECO:0000313" key="2">
    <source>
        <dbReference type="EMBL" id="SFQ40725.1"/>
    </source>
</evidence>
<dbReference type="InterPro" id="IPR043129">
    <property type="entry name" value="ATPase_NBD"/>
</dbReference>
<sequence>MKQYIVFDFGGTTTKHGVIKEDGIFLEKSNYKTNIEELQMFKSDLFSVIKVYLRKYEIDGIAISMPGFIDTETGYSEFAGAIKELNGKNLKTLIEENFPIKVEIENDGNCAALAEKFNGNAVGCKSFICFTVGTGIGGGIFLNGSIWRGASFRGGEFGYMVTEGNNKNLHENASMKSLIKEYKEILEISEETSIDGEEIFEKAKSDAKVHDLLDHWLRRMAHGIFNLTAVLNPEKILIGGGVSEQKGLEQEITQRLEELEWWQYVSTKIQTCKHKNDAGMLGALYHFKEKTCGDMSTRKA</sequence>
<keyword evidence="2" id="KW-0418">Kinase</keyword>
<protein>
    <submittedName>
        <fullName evidence="2">Beta-glucoside kinase</fullName>
    </submittedName>
</protein>
<comment type="similarity">
    <text evidence="1">Belongs to the ROK (NagC/XylR) family.</text>
</comment>
<dbReference type="Pfam" id="PF00480">
    <property type="entry name" value="ROK"/>
    <property type="match status" value="1"/>
</dbReference>
<proteinExistence type="inferred from homology"/>
<accession>A0A1I5Y941</accession>
<dbReference type="Gene3D" id="3.30.420.40">
    <property type="match status" value="2"/>
</dbReference>
<gene>
    <name evidence="2" type="ORF">SAMN05518683_1384</name>
</gene>